<accession>A0A174NCH5</accession>
<protein>
    <submittedName>
        <fullName evidence="5">LacI family transcription regulator</fullName>
    </submittedName>
</protein>
<dbReference type="Proteomes" id="UP000095651">
    <property type="component" value="Unassembled WGS sequence"/>
</dbReference>
<feature type="domain" description="HTH lacI-type" evidence="4">
    <location>
        <begin position="3"/>
        <end position="57"/>
    </location>
</feature>
<dbReference type="CDD" id="cd01392">
    <property type="entry name" value="HTH_LacI"/>
    <property type="match status" value="1"/>
</dbReference>
<dbReference type="AlphaFoldDB" id="A0A174NCH5"/>
<dbReference type="InterPro" id="IPR028082">
    <property type="entry name" value="Peripla_BP_I"/>
</dbReference>
<dbReference type="InterPro" id="IPR046335">
    <property type="entry name" value="LacI/GalR-like_sensor"/>
</dbReference>
<evidence type="ECO:0000259" key="4">
    <source>
        <dbReference type="PROSITE" id="PS50932"/>
    </source>
</evidence>
<proteinExistence type="predicted"/>
<sequence>MGVTTNDIARICQVSRTTVIRALNNQGRISKETKDRIVKTAEELGYRPDLLARGLVKGKTMYIGVVVFDVKNQYFAQMLSAIETEAQTRGYCVNITLHGKNREKEVDLIRKLVDYHVDGLILSPVNKGEHFNKFLKSLDTPLIVIGNKVSDEIPFVGIDERRAAREATDKILDSGYERVVFVCPPLGESKEGNNYTHEQRLEGFRDAMGSRFTGTQIISSESYEEEAASILEEGGGRTAFFCSGDIYAMDIMKYLKARGKRALKDYGIMGFDDIELLEYLSPRLSTIYNSVEEVAKRAVELLFDEMEGREIAMETYERYRLVQGETL</sequence>
<keyword evidence="2" id="KW-0238">DNA-binding</keyword>
<dbReference type="Pfam" id="PF00356">
    <property type="entry name" value="LacI"/>
    <property type="match status" value="1"/>
</dbReference>
<dbReference type="PANTHER" id="PTHR30146">
    <property type="entry name" value="LACI-RELATED TRANSCRIPTIONAL REPRESSOR"/>
    <property type="match status" value="1"/>
</dbReference>
<dbReference type="Gene3D" id="1.10.260.40">
    <property type="entry name" value="lambda repressor-like DNA-binding domains"/>
    <property type="match status" value="1"/>
</dbReference>
<reference evidence="5 6" key="1">
    <citation type="submission" date="2015-09" db="EMBL/GenBank/DDBJ databases">
        <authorList>
            <consortium name="Pathogen Informatics"/>
        </authorList>
    </citation>
    <scope>NUCLEOTIDE SEQUENCE [LARGE SCALE GENOMIC DNA]</scope>
    <source>
        <strain evidence="5 6">2789STDY5608850</strain>
    </source>
</reference>
<dbReference type="RefSeq" id="WP_055660767.1">
    <property type="nucleotide sequence ID" value="NZ_CABIXC010000032.1"/>
</dbReference>
<dbReference type="InterPro" id="IPR000843">
    <property type="entry name" value="HTH_LacI"/>
</dbReference>
<evidence type="ECO:0000256" key="1">
    <source>
        <dbReference type="ARBA" id="ARBA00023015"/>
    </source>
</evidence>
<keyword evidence="1" id="KW-0805">Transcription regulation</keyword>
<evidence type="ECO:0000256" key="2">
    <source>
        <dbReference type="ARBA" id="ARBA00023125"/>
    </source>
</evidence>
<evidence type="ECO:0000313" key="5">
    <source>
        <dbReference type="EMBL" id="CUP44607.1"/>
    </source>
</evidence>
<name>A0A174NCH5_9FIRM</name>
<organism evidence="5 6">
    <name type="scientific">Hungatella hathewayi</name>
    <dbReference type="NCBI Taxonomy" id="154046"/>
    <lineage>
        <taxon>Bacteria</taxon>
        <taxon>Bacillati</taxon>
        <taxon>Bacillota</taxon>
        <taxon>Clostridia</taxon>
        <taxon>Lachnospirales</taxon>
        <taxon>Lachnospiraceae</taxon>
        <taxon>Hungatella</taxon>
    </lineage>
</organism>
<dbReference type="SUPFAM" id="SSF53822">
    <property type="entry name" value="Periplasmic binding protein-like I"/>
    <property type="match status" value="1"/>
</dbReference>
<gene>
    <name evidence="5" type="primary">ccpA_10</name>
    <name evidence="5" type="ORF">ERS852407_05968</name>
</gene>
<dbReference type="EMBL" id="CYZE01000032">
    <property type="protein sequence ID" value="CUP44607.1"/>
    <property type="molecule type" value="Genomic_DNA"/>
</dbReference>
<dbReference type="SMART" id="SM00354">
    <property type="entry name" value="HTH_LACI"/>
    <property type="match status" value="1"/>
</dbReference>
<evidence type="ECO:0000313" key="6">
    <source>
        <dbReference type="Proteomes" id="UP000095651"/>
    </source>
</evidence>
<dbReference type="Gene3D" id="3.40.50.2300">
    <property type="match status" value="2"/>
</dbReference>
<dbReference type="CDD" id="cd06267">
    <property type="entry name" value="PBP1_LacI_sugar_binding-like"/>
    <property type="match status" value="1"/>
</dbReference>
<dbReference type="SUPFAM" id="SSF47413">
    <property type="entry name" value="lambda repressor-like DNA-binding domains"/>
    <property type="match status" value="1"/>
</dbReference>
<dbReference type="PANTHER" id="PTHR30146:SF109">
    <property type="entry name" value="HTH-TYPE TRANSCRIPTIONAL REGULATOR GALS"/>
    <property type="match status" value="1"/>
</dbReference>
<keyword evidence="3" id="KW-0804">Transcription</keyword>
<dbReference type="GO" id="GO:0003700">
    <property type="term" value="F:DNA-binding transcription factor activity"/>
    <property type="evidence" value="ECO:0007669"/>
    <property type="project" value="TreeGrafter"/>
</dbReference>
<evidence type="ECO:0000256" key="3">
    <source>
        <dbReference type="ARBA" id="ARBA00023163"/>
    </source>
</evidence>
<dbReference type="GO" id="GO:0000976">
    <property type="term" value="F:transcription cis-regulatory region binding"/>
    <property type="evidence" value="ECO:0007669"/>
    <property type="project" value="TreeGrafter"/>
</dbReference>
<dbReference type="Pfam" id="PF13377">
    <property type="entry name" value="Peripla_BP_3"/>
    <property type="match status" value="1"/>
</dbReference>
<dbReference type="PROSITE" id="PS50932">
    <property type="entry name" value="HTH_LACI_2"/>
    <property type="match status" value="1"/>
</dbReference>
<dbReference type="InterPro" id="IPR010982">
    <property type="entry name" value="Lambda_DNA-bd_dom_sf"/>
</dbReference>